<dbReference type="PROSITE" id="PS50234">
    <property type="entry name" value="VWFA"/>
    <property type="match status" value="1"/>
</dbReference>
<dbReference type="PANTHER" id="PTHR45737">
    <property type="entry name" value="VON WILLEBRAND FACTOR A DOMAIN-CONTAINING PROTEIN 5A"/>
    <property type="match status" value="1"/>
</dbReference>
<name>A0A6N9NI24_9FLAO</name>
<dbReference type="Gene3D" id="3.40.50.410">
    <property type="entry name" value="von Willebrand factor, type A domain"/>
    <property type="match status" value="1"/>
</dbReference>
<keyword evidence="1" id="KW-0472">Membrane</keyword>
<feature type="transmembrane region" description="Helical" evidence="1">
    <location>
        <begin position="627"/>
        <end position="647"/>
    </location>
</feature>
<dbReference type="Pfam" id="PF13768">
    <property type="entry name" value="VWA_3"/>
    <property type="match status" value="1"/>
</dbReference>
<feature type="signal peptide" evidence="2">
    <location>
        <begin position="1"/>
        <end position="20"/>
    </location>
</feature>
<dbReference type="AlphaFoldDB" id="A0A6N9NI24"/>
<evidence type="ECO:0000259" key="3">
    <source>
        <dbReference type="PROSITE" id="PS50234"/>
    </source>
</evidence>
<dbReference type="SMART" id="SM00327">
    <property type="entry name" value="VWA"/>
    <property type="match status" value="1"/>
</dbReference>
<evidence type="ECO:0000259" key="4">
    <source>
        <dbReference type="PROSITE" id="PS51468"/>
    </source>
</evidence>
<dbReference type="Proteomes" id="UP000470771">
    <property type="component" value="Unassembled WGS sequence"/>
</dbReference>
<dbReference type="InterPro" id="IPR036465">
    <property type="entry name" value="vWFA_dom_sf"/>
</dbReference>
<keyword evidence="1" id="KW-1133">Transmembrane helix</keyword>
<keyword evidence="1" id="KW-0812">Transmembrane</keyword>
<feature type="domain" description="VIT" evidence="4">
    <location>
        <begin position="31"/>
        <end position="159"/>
    </location>
</feature>
<keyword evidence="2" id="KW-0732">Signal</keyword>
<dbReference type="EMBL" id="WWNE01000007">
    <property type="protein sequence ID" value="NBG66336.1"/>
    <property type="molecule type" value="Genomic_DNA"/>
</dbReference>
<accession>A0A6N9NI24</accession>
<evidence type="ECO:0000313" key="5">
    <source>
        <dbReference type="EMBL" id="NBG66336.1"/>
    </source>
</evidence>
<organism evidence="5 6">
    <name type="scientific">Acidiluteibacter ferrifornacis</name>
    <dbReference type="NCBI Taxonomy" id="2692424"/>
    <lineage>
        <taxon>Bacteria</taxon>
        <taxon>Pseudomonadati</taxon>
        <taxon>Bacteroidota</taxon>
        <taxon>Flavobacteriia</taxon>
        <taxon>Flavobacteriales</taxon>
        <taxon>Cryomorphaceae</taxon>
        <taxon>Acidiluteibacter</taxon>
    </lineage>
</organism>
<dbReference type="SUPFAM" id="SSF53300">
    <property type="entry name" value="vWA-like"/>
    <property type="match status" value="1"/>
</dbReference>
<dbReference type="InterPro" id="IPR013694">
    <property type="entry name" value="VIT"/>
</dbReference>
<gene>
    <name evidence="5" type="ORF">GQN54_09430</name>
</gene>
<evidence type="ECO:0000256" key="1">
    <source>
        <dbReference type="SAM" id="Phobius"/>
    </source>
</evidence>
<keyword evidence="6" id="KW-1185">Reference proteome</keyword>
<reference evidence="5 6" key="1">
    <citation type="submission" date="2019-12" db="EMBL/GenBank/DDBJ databases">
        <authorList>
            <person name="Zhao J."/>
        </authorList>
    </citation>
    <scope>NUCLEOTIDE SEQUENCE [LARGE SCALE GENOMIC DNA]</scope>
    <source>
        <strain evidence="5 6">S-15</strain>
    </source>
</reference>
<dbReference type="InterPro" id="IPR002035">
    <property type="entry name" value="VWF_A"/>
</dbReference>
<protein>
    <submittedName>
        <fullName evidence="5">VWA domain-containing protein</fullName>
    </submittedName>
</protein>
<evidence type="ECO:0000256" key="2">
    <source>
        <dbReference type="SAM" id="SignalP"/>
    </source>
</evidence>
<feature type="chain" id="PRO_5026811113" evidence="2">
    <location>
        <begin position="21"/>
        <end position="649"/>
    </location>
</feature>
<dbReference type="PANTHER" id="PTHR45737:SF6">
    <property type="entry name" value="VON WILLEBRAND FACTOR A DOMAIN-CONTAINING PROTEIN 5A"/>
    <property type="match status" value="1"/>
</dbReference>
<proteinExistence type="predicted"/>
<sequence length="649" mass="72362">MKLNILYLAVLIFIGNNLFAQEETTESPYFQVENELPKDFDPSSFALINSNVSVQVSGIIAEITVEQEYTNNSDLTLNTNYVFPGSSQSAIYYMEMELNGRVIKAKIKEKEEAKEIFETAKKEGKSASLLTQHRPNVFQMSLANIKPKSTVFVRFKYTETLIPNKKTYEFVFPTLVGPRYATIEMAAKDSWVKNPFTNKDAANYQGNKPTFSLDLKLNAGMPIKQASWFSHPNANVLYLSESKLESSIINSKNTIGDFIFRYQLAGDEIATGLLLYEGEEENFFLCTIQPPARPTQTSIPPRDYIFIVDISGSMNGFPIEVSKKLINSILRGLNEKDRFNILLFAGSSEQFKTVLVPATSSYINEAMNFINNQEGYGGTEILPAIERSLKMMDDNGRSSTVIIATDGLVTVEREAIALIEDNLGKANFFPFGIGQSSNRYIIEALANAGMSEAFICSTEDEALKKAAEFKEMVTNPILTDIKVKFNGMKTYDVLPKNVPDLFGDKPLVVFGKYKSATDGKIIVRGQNADGKFNKEFNTSEGIQSPENGALKYLWARQKIKMLSDYNRAEPTGKLKDEIIELGLNYNLLTEFTSFVAVDDSQDQATEKSVPLPAVSDSSGAVPEPHEWTLIIVGLFLLSFLIVSRLNVSK</sequence>
<feature type="domain" description="VWFA" evidence="3">
    <location>
        <begin position="303"/>
        <end position="473"/>
    </location>
</feature>
<dbReference type="PROSITE" id="PS51468">
    <property type="entry name" value="VIT"/>
    <property type="match status" value="1"/>
</dbReference>
<evidence type="ECO:0000313" key="6">
    <source>
        <dbReference type="Proteomes" id="UP000470771"/>
    </source>
</evidence>
<comment type="caution">
    <text evidence="5">The sequence shown here is derived from an EMBL/GenBank/DDBJ whole genome shotgun (WGS) entry which is preliminary data.</text>
</comment>
<dbReference type="SMART" id="SM00609">
    <property type="entry name" value="VIT"/>
    <property type="match status" value="1"/>
</dbReference>
<dbReference type="Pfam" id="PF08487">
    <property type="entry name" value="VIT"/>
    <property type="match status" value="1"/>
</dbReference>
<dbReference type="RefSeq" id="WP_160633288.1">
    <property type="nucleotide sequence ID" value="NZ_WWNE01000007.1"/>
</dbReference>